<dbReference type="InterPro" id="IPR036465">
    <property type="entry name" value="vWFA_dom_sf"/>
</dbReference>
<dbReference type="InterPro" id="IPR040322">
    <property type="entry name" value="TROVE2"/>
</dbReference>
<organism evidence="2">
    <name type="scientific">Sipha flava</name>
    <name type="common">yellow sugarcane aphid</name>
    <dbReference type="NCBI Taxonomy" id="143950"/>
    <lineage>
        <taxon>Eukaryota</taxon>
        <taxon>Metazoa</taxon>
        <taxon>Ecdysozoa</taxon>
        <taxon>Arthropoda</taxon>
        <taxon>Hexapoda</taxon>
        <taxon>Insecta</taxon>
        <taxon>Pterygota</taxon>
        <taxon>Neoptera</taxon>
        <taxon>Paraneoptera</taxon>
        <taxon>Hemiptera</taxon>
        <taxon>Sternorrhyncha</taxon>
        <taxon>Aphidomorpha</taxon>
        <taxon>Aphidoidea</taxon>
        <taxon>Aphididae</taxon>
        <taxon>Sipha</taxon>
    </lineage>
</organism>
<evidence type="ECO:0000313" key="2">
    <source>
        <dbReference type="EMBL" id="MBY79213.1"/>
    </source>
</evidence>
<feature type="domain" description="RNA-binding protein RO60 vWA" evidence="1">
    <location>
        <begin position="699"/>
        <end position="780"/>
    </location>
</feature>
<dbReference type="GO" id="GO:1990904">
    <property type="term" value="C:ribonucleoprotein complex"/>
    <property type="evidence" value="ECO:0007669"/>
    <property type="project" value="TreeGrafter"/>
</dbReference>
<proteinExistence type="predicted"/>
<dbReference type="InterPro" id="IPR056800">
    <property type="entry name" value="vWA_Ro60"/>
</dbReference>
<dbReference type="EMBL" id="GGMS01010010">
    <property type="protein sequence ID" value="MBY79213.1"/>
    <property type="molecule type" value="Transcribed_RNA"/>
</dbReference>
<reference evidence="2" key="1">
    <citation type="submission" date="2018-04" db="EMBL/GenBank/DDBJ databases">
        <title>Transcriptome assembly of Sipha flava.</title>
        <authorList>
            <person name="Scully E.D."/>
            <person name="Geib S.M."/>
            <person name="Palmer N.A."/>
            <person name="Koch K."/>
            <person name="Bradshaw J."/>
            <person name="Heng-Moss T."/>
            <person name="Sarath G."/>
        </authorList>
    </citation>
    <scope>NUCLEOTIDE SEQUENCE</scope>
</reference>
<accession>A0A2S2QNF2</accession>
<dbReference type="InterPro" id="IPR037214">
    <property type="entry name" value="TROVE_dom_sf"/>
</dbReference>
<dbReference type="SUPFAM" id="SSF140864">
    <property type="entry name" value="TROVE domain-like"/>
    <property type="match status" value="1"/>
</dbReference>
<dbReference type="Pfam" id="PF25045">
    <property type="entry name" value="vWA_Ro60"/>
    <property type="match status" value="1"/>
</dbReference>
<dbReference type="OrthoDB" id="6098064at2759"/>
<evidence type="ECO:0000259" key="1">
    <source>
        <dbReference type="Pfam" id="PF25045"/>
    </source>
</evidence>
<dbReference type="AlphaFoldDB" id="A0A2S2QNF2"/>
<dbReference type="Gene3D" id="3.40.50.410">
    <property type="entry name" value="von Willebrand factor, type A domain"/>
    <property type="match status" value="1"/>
</dbReference>
<dbReference type="PANTHER" id="PTHR14202:SF0">
    <property type="entry name" value="RNA-BINDING PROTEIN RO60"/>
    <property type="match status" value="1"/>
</dbReference>
<dbReference type="PANTHER" id="PTHR14202">
    <property type="entry name" value="60 KDA RIBONUCLEOPROTEIN SSA/RO"/>
    <property type="match status" value="1"/>
</dbReference>
<sequence>MPQYSLLEYKLRRYIYLGHCNNIYVPRSFRNTFWANEKFHDDFIGVQLIGKIVQKKDICKINSIVPILLKVNNENKLFEDEHIIFALAVCSRFNNKHCQDMVANAYKAVQSICKDGLQILKFAYMVKVSSRLLYQLGYVKNNATGFGEGFRNALRRWYLNNDPYEVTRQIITHRSYKGISHKNLMSICHLDSPDPCRKIFIINTFCGFEKIRSNFHSMFQFKNVTQLNSRSQLIFIYHYLEKMNYVYSKMPLKNMFSLTWEKDFLSIPQKCFNDYHALSFFVTHSPLKALLDNTYSLAKKRYFYNVLKHEGCWKFIARFNETELLQKSGIHPIESYLEYVRYRYSGLYESEIKAKKMNLLKKSSENTMFNVEIWNPTLNSIKVPAIKNNSIDGSHQTQQSNILSENSTVFDIGIWNPTLNSIKVPAIKNNLIDGNNQTQQSNILSENSTVFDIGIWNPSLHSTDVPKIKNKYNNDNNQTQSLANFKIGHWNPSMGLTKVSVIKKKSIDVDNQTQSSAVFEIGFWNSNIDSTKVPVVVNKQNKLKNNKSKVDKLSTNGLQKSDKPKPIKAPPLLTFLSVDLIEKTLKNLKPLDYNILIAYDSRHCTYKQFCKYMHLKFLRVSDAIVLLILSIVYPKSSHRNKPLICAIKDSGKPFSIVKIDYTTTLTFETLEKMLTENLIKDSMPHKNYTRKNIDPLSTINWATKSSKNVDVFVFMGTHDMNINNLVKSKKYYEKYSGKRVKIIVCCLTGGHSGQTCARDRGVLFIIGFDKNIGKIIYSFINEEF</sequence>
<protein>
    <recommendedName>
        <fullName evidence="1">RNA-binding protein RO60 vWA domain-containing protein</fullName>
    </recommendedName>
</protein>
<dbReference type="GO" id="GO:0003723">
    <property type="term" value="F:RNA binding"/>
    <property type="evidence" value="ECO:0007669"/>
    <property type="project" value="InterPro"/>
</dbReference>
<name>A0A2S2QNF2_9HEMI</name>
<gene>
    <name evidence="2" type="ORF">g.2848</name>
</gene>